<evidence type="ECO:0000313" key="1">
    <source>
        <dbReference type="EMBL" id="TFK94526.1"/>
    </source>
</evidence>
<gene>
    <name evidence="1" type="ORF">K466DRAFT_593523</name>
</gene>
<reference evidence="1 2" key="1">
    <citation type="journal article" date="2019" name="Nat. Ecol. Evol.">
        <title>Megaphylogeny resolves global patterns of mushroom evolution.</title>
        <authorList>
            <person name="Varga T."/>
            <person name="Krizsan K."/>
            <person name="Foldi C."/>
            <person name="Dima B."/>
            <person name="Sanchez-Garcia M."/>
            <person name="Sanchez-Ramirez S."/>
            <person name="Szollosi G.J."/>
            <person name="Szarkandi J.G."/>
            <person name="Papp V."/>
            <person name="Albert L."/>
            <person name="Andreopoulos W."/>
            <person name="Angelini C."/>
            <person name="Antonin V."/>
            <person name="Barry K.W."/>
            <person name="Bougher N.L."/>
            <person name="Buchanan P."/>
            <person name="Buyck B."/>
            <person name="Bense V."/>
            <person name="Catcheside P."/>
            <person name="Chovatia M."/>
            <person name="Cooper J."/>
            <person name="Damon W."/>
            <person name="Desjardin D."/>
            <person name="Finy P."/>
            <person name="Geml J."/>
            <person name="Haridas S."/>
            <person name="Hughes K."/>
            <person name="Justo A."/>
            <person name="Karasinski D."/>
            <person name="Kautmanova I."/>
            <person name="Kiss B."/>
            <person name="Kocsube S."/>
            <person name="Kotiranta H."/>
            <person name="LaButti K.M."/>
            <person name="Lechner B.E."/>
            <person name="Liimatainen K."/>
            <person name="Lipzen A."/>
            <person name="Lukacs Z."/>
            <person name="Mihaltcheva S."/>
            <person name="Morgado L.N."/>
            <person name="Niskanen T."/>
            <person name="Noordeloos M.E."/>
            <person name="Ohm R.A."/>
            <person name="Ortiz-Santana B."/>
            <person name="Ovrebo C."/>
            <person name="Racz N."/>
            <person name="Riley R."/>
            <person name="Savchenko A."/>
            <person name="Shiryaev A."/>
            <person name="Soop K."/>
            <person name="Spirin V."/>
            <person name="Szebenyi C."/>
            <person name="Tomsovsky M."/>
            <person name="Tulloss R.E."/>
            <person name="Uehling J."/>
            <person name="Grigoriev I.V."/>
            <person name="Vagvolgyi C."/>
            <person name="Papp T."/>
            <person name="Martin F.M."/>
            <person name="Miettinen O."/>
            <person name="Hibbett D.S."/>
            <person name="Nagy L.G."/>
        </authorList>
    </citation>
    <scope>NUCLEOTIDE SEQUENCE [LARGE SCALE GENOMIC DNA]</scope>
    <source>
        <strain evidence="1 2">HHB13444</strain>
    </source>
</reference>
<keyword evidence="2" id="KW-1185">Reference proteome</keyword>
<proteinExistence type="predicted"/>
<keyword evidence="1" id="KW-0378">Hydrolase</keyword>
<sequence>MPRLSRLHVHNDSGPPHGSGDYTTLVLLHGYAWHSGIFSRLAPLSTTYNVRVVLVNRHDYPWAAPYSKEDLAALDAAAAEVESDAAVAQANVLSVMKANARDLYDFLTEFVAENDIPKASVERDSGGLMVGGWSFGGAWMTALLAYADSFSAGDIDLGAYIRRVILYDVPYHTLGYPPLNGDVYGNPLFDLSLEPDERTRLFADWVSGYYEQTGSLDELERRTPLAHPPPTISTMTAEELASAFYPSPGDPGGSDCELLGAGIQSGAFGALRTSALRPAQSVNGDNKSHSTRWAAAEVLFVWFDAGPWEVTWAYHAMKKEVAEARKASTKVRKVAFLRVRDANHFVHWDKPDDALRACLARTSDFEDVVLDPA</sequence>
<dbReference type="Proteomes" id="UP000308197">
    <property type="component" value="Unassembled WGS sequence"/>
</dbReference>
<dbReference type="InParanoid" id="A0A5C3PXT6"/>
<evidence type="ECO:0000313" key="2">
    <source>
        <dbReference type="Proteomes" id="UP000308197"/>
    </source>
</evidence>
<dbReference type="Gene3D" id="3.40.50.1820">
    <property type="entry name" value="alpha/beta hydrolase"/>
    <property type="match status" value="1"/>
</dbReference>
<name>A0A5C3PXT6_9APHY</name>
<dbReference type="GO" id="GO:0016787">
    <property type="term" value="F:hydrolase activity"/>
    <property type="evidence" value="ECO:0007669"/>
    <property type="project" value="UniProtKB-KW"/>
</dbReference>
<protein>
    <submittedName>
        <fullName evidence="1">Alpha/beta-hydrolase</fullName>
    </submittedName>
</protein>
<accession>A0A5C3PXT6</accession>
<organism evidence="1 2">
    <name type="scientific">Polyporus arcularius HHB13444</name>
    <dbReference type="NCBI Taxonomy" id="1314778"/>
    <lineage>
        <taxon>Eukaryota</taxon>
        <taxon>Fungi</taxon>
        <taxon>Dikarya</taxon>
        <taxon>Basidiomycota</taxon>
        <taxon>Agaricomycotina</taxon>
        <taxon>Agaricomycetes</taxon>
        <taxon>Polyporales</taxon>
        <taxon>Polyporaceae</taxon>
        <taxon>Polyporus</taxon>
    </lineage>
</organism>
<dbReference type="SUPFAM" id="SSF53474">
    <property type="entry name" value="alpha/beta-Hydrolases"/>
    <property type="match status" value="1"/>
</dbReference>
<dbReference type="EMBL" id="ML210968">
    <property type="protein sequence ID" value="TFK94526.1"/>
    <property type="molecule type" value="Genomic_DNA"/>
</dbReference>
<dbReference type="InterPro" id="IPR029058">
    <property type="entry name" value="AB_hydrolase_fold"/>
</dbReference>
<dbReference type="AlphaFoldDB" id="A0A5C3PXT6"/>